<gene>
    <name evidence="5" type="ORF">GCK32_014593</name>
</gene>
<dbReference type="PANTHER" id="PTHR47331">
    <property type="entry name" value="PHD-TYPE DOMAIN-CONTAINING PROTEIN"/>
    <property type="match status" value="1"/>
</dbReference>
<name>A0AAN8J3N9_TRICO</name>
<dbReference type="EMBL" id="WIXE01000628">
    <property type="protein sequence ID" value="KAK5986434.1"/>
    <property type="molecule type" value="Genomic_DNA"/>
</dbReference>
<evidence type="ECO:0000259" key="4">
    <source>
        <dbReference type="Pfam" id="PF18701"/>
    </source>
</evidence>
<feature type="region of interest" description="Disordered" evidence="1">
    <location>
        <begin position="153"/>
        <end position="195"/>
    </location>
</feature>
<evidence type="ECO:0000259" key="3">
    <source>
        <dbReference type="Pfam" id="PF07245"/>
    </source>
</evidence>
<feature type="transmembrane region" description="Helical" evidence="2">
    <location>
        <begin position="378"/>
        <end position="400"/>
    </location>
</feature>
<reference evidence="5 6" key="1">
    <citation type="submission" date="2019-10" db="EMBL/GenBank/DDBJ databases">
        <title>Assembly and Annotation for the nematode Trichostrongylus colubriformis.</title>
        <authorList>
            <person name="Martin J."/>
        </authorList>
    </citation>
    <scope>NUCLEOTIDE SEQUENCE [LARGE SCALE GENOMIC DNA]</scope>
    <source>
        <strain evidence="5">G859</strain>
        <tissue evidence="5">Whole worm</tissue>
    </source>
</reference>
<comment type="caution">
    <text evidence="5">The sequence shown here is derived from an EMBL/GenBank/DDBJ whole genome shotgun (WGS) entry which is preliminary data.</text>
</comment>
<dbReference type="Gene3D" id="2.60.40.3770">
    <property type="match status" value="1"/>
</dbReference>
<keyword evidence="2" id="KW-0812">Transmembrane</keyword>
<feature type="domain" description="Phlebovirus glycoprotein G2 fusion" evidence="3">
    <location>
        <begin position="398"/>
        <end position="586"/>
    </location>
</feature>
<dbReference type="AlphaFoldDB" id="A0AAN8J3N9"/>
<protein>
    <recommendedName>
        <fullName evidence="7">Phlebovirus glycoprotein G2 fusion domain-containing protein</fullName>
    </recommendedName>
</protein>
<sequence length="657" mass="73701">MEVLETLLTEIEGCLNTRPLTYQETEIEDSIAALRPIDFIQRDMDLPLQPRDDAEAEKDDESYLLPREKARLQNQENHRRHLNQKQGCAKVPRIGEIVLLTEPCQKRYQWKMARILKLLPSSDGAVREVEVLSAKRVLRRPVNQLIPLEIEGNVTGETSQDDTEERKNGTPSANRRYNLRPRHKRDQKPQTQPDGFTAVCYTTPCKKRNSRVWPMAFYLKMALALPAIKVATSAVTEKPLDVSCEYQIECRTHGVYIHAPKSTESELCVNDHCIKELHPPVKKVHNIPSEEVLLDFEVVWKLRFRNNIVTVEKSCPPQHFCSTIDCTVCSRNILNPGCWPFSAIIGLGVILYLLIALCYTIFYVPVTVGRSLRLLLRGLYRLAYSGLYVTGACIGMELSLGNNYPGITGCLESCERIYGVPTDDKIYEIFSCTGWKERVKLRVQIRRPITKEISSYVVALQPTIPVELPGMSLTLSVLALPPFSGLDSNFITTGNVTALWSANRRPTLDCSSRENAETLRCTMHSTCLCSPAEFQVVCRCEGFDISENFRDLGKILPVKLPSLRMTSHPLHNVIAEVGHGVSSEIVMTTKEIVTESITDVVNERCTIDNTQIDGCYACKQGAVAEVLCKSSAEPVTAEIECDSDTFTVRCSPAGETS</sequence>
<evidence type="ECO:0000313" key="5">
    <source>
        <dbReference type="EMBL" id="KAK5986434.1"/>
    </source>
</evidence>
<evidence type="ECO:0000256" key="2">
    <source>
        <dbReference type="SAM" id="Phobius"/>
    </source>
</evidence>
<keyword evidence="6" id="KW-1185">Reference proteome</keyword>
<dbReference type="InterPro" id="IPR009878">
    <property type="entry name" value="Phlebovirus_G2_fusion"/>
</dbReference>
<keyword evidence="2" id="KW-0472">Membrane</keyword>
<evidence type="ECO:0000256" key="1">
    <source>
        <dbReference type="SAM" id="MobiDB-lite"/>
    </source>
</evidence>
<dbReference type="InterPro" id="IPR040676">
    <property type="entry name" value="DUF5641"/>
</dbReference>
<accession>A0AAN8J3N9</accession>
<proteinExistence type="predicted"/>
<organism evidence="5 6">
    <name type="scientific">Trichostrongylus colubriformis</name>
    <name type="common">Black scour worm</name>
    <dbReference type="NCBI Taxonomy" id="6319"/>
    <lineage>
        <taxon>Eukaryota</taxon>
        <taxon>Metazoa</taxon>
        <taxon>Ecdysozoa</taxon>
        <taxon>Nematoda</taxon>
        <taxon>Chromadorea</taxon>
        <taxon>Rhabditida</taxon>
        <taxon>Rhabditina</taxon>
        <taxon>Rhabditomorpha</taxon>
        <taxon>Strongyloidea</taxon>
        <taxon>Trichostrongylidae</taxon>
        <taxon>Trichostrongylus</taxon>
    </lineage>
</organism>
<evidence type="ECO:0000313" key="6">
    <source>
        <dbReference type="Proteomes" id="UP001331761"/>
    </source>
</evidence>
<dbReference type="Proteomes" id="UP001331761">
    <property type="component" value="Unassembled WGS sequence"/>
</dbReference>
<feature type="transmembrane region" description="Helical" evidence="2">
    <location>
        <begin position="339"/>
        <end position="366"/>
    </location>
</feature>
<feature type="domain" description="DUF5641" evidence="4">
    <location>
        <begin position="91"/>
        <end position="148"/>
    </location>
</feature>
<feature type="compositionally biased region" description="Basic residues" evidence="1">
    <location>
        <begin position="177"/>
        <end position="186"/>
    </location>
</feature>
<evidence type="ECO:0008006" key="7">
    <source>
        <dbReference type="Google" id="ProtNLM"/>
    </source>
</evidence>
<keyword evidence="2" id="KW-1133">Transmembrane helix</keyword>
<dbReference type="Pfam" id="PF18701">
    <property type="entry name" value="DUF5641"/>
    <property type="match status" value="1"/>
</dbReference>
<dbReference type="Pfam" id="PF07245">
    <property type="entry name" value="Phlebovirus_G2"/>
    <property type="match status" value="1"/>
</dbReference>